<gene>
    <name evidence="2" type="ORF">SEPMUDRAFT_122673</name>
</gene>
<feature type="region of interest" description="Disordered" evidence="1">
    <location>
        <begin position="120"/>
        <end position="174"/>
    </location>
</feature>
<reference evidence="2 3" key="1">
    <citation type="journal article" date="2012" name="PLoS Pathog.">
        <title>Diverse lifestyles and strategies of plant pathogenesis encoded in the genomes of eighteen Dothideomycetes fungi.</title>
        <authorList>
            <person name="Ohm R.A."/>
            <person name="Feau N."/>
            <person name="Henrissat B."/>
            <person name="Schoch C.L."/>
            <person name="Horwitz B.A."/>
            <person name="Barry K.W."/>
            <person name="Condon B.J."/>
            <person name="Copeland A.C."/>
            <person name="Dhillon B."/>
            <person name="Glaser F."/>
            <person name="Hesse C.N."/>
            <person name="Kosti I."/>
            <person name="LaButti K."/>
            <person name="Lindquist E.A."/>
            <person name="Lucas S."/>
            <person name="Salamov A.A."/>
            <person name="Bradshaw R.E."/>
            <person name="Ciuffetti L."/>
            <person name="Hamelin R.C."/>
            <person name="Kema G.H.J."/>
            <person name="Lawrence C."/>
            <person name="Scott J.A."/>
            <person name="Spatafora J.W."/>
            <person name="Turgeon B.G."/>
            <person name="de Wit P.J.G.M."/>
            <person name="Zhong S."/>
            <person name="Goodwin S.B."/>
            <person name="Grigoriev I.V."/>
        </authorList>
    </citation>
    <scope>NUCLEOTIDE SEQUENCE [LARGE SCALE GENOMIC DNA]</scope>
    <source>
        <strain evidence="2 3">SO2202</strain>
    </source>
</reference>
<dbReference type="OrthoDB" id="5370350at2759"/>
<dbReference type="SUPFAM" id="SSF48445">
    <property type="entry name" value="14-3-3 protein"/>
    <property type="match status" value="1"/>
</dbReference>
<organism evidence="2 3">
    <name type="scientific">Sphaerulina musiva (strain SO2202)</name>
    <name type="common">Poplar stem canker fungus</name>
    <name type="synonym">Septoria musiva</name>
    <dbReference type="NCBI Taxonomy" id="692275"/>
    <lineage>
        <taxon>Eukaryota</taxon>
        <taxon>Fungi</taxon>
        <taxon>Dikarya</taxon>
        <taxon>Ascomycota</taxon>
        <taxon>Pezizomycotina</taxon>
        <taxon>Dothideomycetes</taxon>
        <taxon>Dothideomycetidae</taxon>
        <taxon>Mycosphaerellales</taxon>
        <taxon>Mycosphaerellaceae</taxon>
        <taxon>Sphaerulina</taxon>
    </lineage>
</organism>
<keyword evidence="3" id="KW-1185">Reference proteome</keyword>
<dbReference type="STRING" id="692275.N1QJ94"/>
<feature type="compositionally biased region" description="Low complexity" evidence="1">
    <location>
        <begin position="126"/>
        <end position="136"/>
    </location>
</feature>
<feature type="compositionally biased region" description="Polar residues" evidence="1">
    <location>
        <begin position="378"/>
        <end position="387"/>
    </location>
</feature>
<feature type="compositionally biased region" description="Basic and acidic residues" evidence="1">
    <location>
        <begin position="441"/>
        <end position="451"/>
    </location>
</feature>
<feature type="compositionally biased region" description="Polar residues" evidence="1">
    <location>
        <begin position="147"/>
        <end position="157"/>
    </location>
</feature>
<dbReference type="EMBL" id="KB456260">
    <property type="protein sequence ID" value="EMF17260.1"/>
    <property type="molecule type" value="Genomic_DNA"/>
</dbReference>
<dbReference type="Gene3D" id="1.20.190.20">
    <property type="entry name" value="14-3-3 domain"/>
    <property type="match status" value="1"/>
</dbReference>
<dbReference type="Proteomes" id="UP000016931">
    <property type="component" value="Unassembled WGS sequence"/>
</dbReference>
<proteinExistence type="predicted"/>
<feature type="region of interest" description="Disordered" evidence="1">
    <location>
        <begin position="360"/>
        <end position="539"/>
    </location>
</feature>
<name>N1QJ94_SPHMS</name>
<sequence>MAVSQIEEKILGRLAKLTEYANPSLSASLYQVLGLSILLSRKLYRARKLRKLDLTRDTPSLNLYHHIIWLAREGLSLTEVYILPYCQHGQHGSECRVMAAKLRASLYHVFCLFHNHPPVSQLSGRSASSASPPSSSKDLKTMDVTGLSPSKASSNDVPSRRRAGKAPLRDPVSSIQSDASFVTNPYSGTAAPTPPPGLAVLPAEGARRTPSRPPGLPLINIPAAQSAVAFLLPPLNFVPLAKEYFELAQDLCHSLLPATHPLRLCVSLEHAAFLWDCAHEHERSRSLARRTIKDVYRSSEALDDDEFADASVMVQALGGMVKRGSRDATLQQSNKLPPPQVTPKVRAPLLIDRAIAVSPQRARAQQTQQQRLPTKQQVSRSVTTPDRLSTVPEVDVDGSEAAQPSTKGALSPTISRLSSRSRPGRASSVTSAVSDKASKRKLVEQAEEQARRRQRSASNASHTSGTRRGSNVADGSTGSGSGDSQRAHSRQPTPTEGYVRHVQPDILKKQKQKRSAREASADQSSLKKKSNRGNNASSN</sequence>
<dbReference type="OMA" id="CAHEHER"/>
<accession>N1QJ94</accession>
<evidence type="ECO:0000313" key="3">
    <source>
        <dbReference type="Proteomes" id="UP000016931"/>
    </source>
</evidence>
<feature type="compositionally biased region" description="Basic and acidic residues" evidence="1">
    <location>
        <begin position="498"/>
        <end position="508"/>
    </location>
</feature>
<dbReference type="InterPro" id="IPR036815">
    <property type="entry name" value="14-3-3_dom_sf"/>
</dbReference>
<dbReference type="AlphaFoldDB" id="N1QJ94"/>
<evidence type="ECO:0000256" key="1">
    <source>
        <dbReference type="SAM" id="MobiDB-lite"/>
    </source>
</evidence>
<dbReference type="GeneID" id="27898928"/>
<feature type="compositionally biased region" description="Polar residues" evidence="1">
    <location>
        <begin position="402"/>
        <end position="433"/>
    </location>
</feature>
<dbReference type="RefSeq" id="XP_016765381.1">
    <property type="nucleotide sequence ID" value="XM_016901791.1"/>
</dbReference>
<dbReference type="HOGENOM" id="CLU_036650_2_0_1"/>
<evidence type="ECO:0000313" key="2">
    <source>
        <dbReference type="EMBL" id="EMF17260.1"/>
    </source>
</evidence>
<protein>
    <submittedName>
        <fullName evidence="2">14-3-3 protein</fullName>
    </submittedName>
</protein>
<dbReference type="eggNOG" id="ENOG502RZWE">
    <property type="taxonomic scope" value="Eukaryota"/>
</dbReference>
<feature type="compositionally biased region" description="Low complexity" evidence="1">
    <location>
        <begin position="360"/>
        <end position="377"/>
    </location>
</feature>